<organism evidence="2 3">
    <name type="scientific">Zhongshania antarctica</name>
    <dbReference type="NCBI Taxonomy" id="641702"/>
    <lineage>
        <taxon>Bacteria</taxon>
        <taxon>Pseudomonadati</taxon>
        <taxon>Pseudomonadota</taxon>
        <taxon>Gammaproteobacteria</taxon>
        <taxon>Cellvibrionales</taxon>
        <taxon>Spongiibacteraceae</taxon>
        <taxon>Zhongshania</taxon>
    </lineage>
</organism>
<proteinExistence type="predicted"/>
<dbReference type="RefSeq" id="WP_184463736.1">
    <property type="nucleotide sequence ID" value="NZ_JACHHW010000007.1"/>
</dbReference>
<dbReference type="GO" id="GO:0008320">
    <property type="term" value="F:protein transmembrane transporter activity"/>
    <property type="evidence" value="ECO:0007669"/>
    <property type="project" value="TreeGrafter"/>
</dbReference>
<comment type="caution">
    <text evidence="2">The sequence shown here is derived from an EMBL/GenBank/DDBJ whole genome shotgun (WGS) entry which is preliminary data.</text>
</comment>
<sequence length="561" mass="59534">MAIDFPPALPPHLTTVTEITAAAAGASAPYVGLVNGYELRVTGDHYLTEGELGTIFSTAKTPSQTIFLMSSLALRKGHLLVSMEYAPEGSVVHVHAVQAALTSVEGEGVAQYFTGLEGDTDLTRAEFERARVMANVKSLRTGVDYSARFVVDENHPEVASLVFDATPVEDFDATDVYLQFGNQGSRYVGRYFGDVGVSHNFDDGSRVGVGYQTAFTDLGESRDGEDYHRIQIAADKPFSSGLYGITVSHTEYTQQLGSSSSSSTTGGAGAICDLLSALGLCAPGASTAGQSYDLEADINVVSLSGEQVLASDLTYRINLFERLEYIDSQLDVSGVGSLQDEKYGTLELGAKYFSAEAIGDTKFRWSAQLSVKAGITGDSGTLGTYAEYLAANPTSSSVVPTARTAEFVTILPRIAAKLPLSKETELNASVFAQYADEQLPQQQQWVLGGMKSISAYLPGVMSGDSGYFGDLSLQHKVVVAGIDVTAAVFAEYGAAWFENAAGAAGDERSIADAGVRVSADLGWGVNLDAVVARPLADDGFASDAELERLEADFYFVVKKVF</sequence>
<dbReference type="Pfam" id="PF03865">
    <property type="entry name" value="ShlB"/>
    <property type="match status" value="1"/>
</dbReference>
<reference evidence="2 3" key="1">
    <citation type="submission" date="2020-08" db="EMBL/GenBank/DDBJ databases">
        <title>Genomic Encyclopedia of Type Strains, Phase IV (KMG-IV): sequencing the most valuable type-strain genomes for metagenomic binning, comparative biology and taxonomic classification.</title>
        <authorList>
            <person name="Goeker M."/>
        </authorList>
    </citation>
    <scope>NUCLEOTIDE SEQUENCE [LARGE SCALE GENOMIC DNA]</scope>
    <source>
        <strain evidence="2 3">DSM 25701</strain>
    </source>
</reference>
<evidence type="ECO:0000259" key="1">
    <source>
        <dbReference type="Pfam" id="PF03865"/>
    </source>
</evidence>
<dbReference type="PANTHER" id="PTHR34597">
    <property type="entry name" value="SLR1661 PROTEIN"/>
    <property type="match status" value="1"/>
</dbReference>
<accession>A0A840R7M3</accession>
<dbReference type="AlphaFoldDB" id="A0A840R7M3"/>
<dbReference type="PANTHER" id="PTHR34597:SF3">
    <property type="entry name" value="OUTER MEMBRANE TRANSPORTER CDIB"/>
    <property type="match status" value="1"/>
</dbReference>
<keyword evidence="3" id="KW-1185">Reference proteome</keyword>
<dbReference type="InterPro" id="IPR051544">
    <property type="entry name" value="TPS_OM_transporter"/>
</dbReference>
<dbReference type="EMBL" id="JACHHW010000007">
    <property type="protein sequence ID" value="MBB5188392.1"/>
    <property type="molecule type" value="Genomic_DNA"/>
</dbReference>
<dbReference type="Proteomes" id="UP000536640">
    <property type="component" value="Unassembled WGS sequence"/>
</dbReference>
<feature type="domain" description="Haemolysin activator HlyB C-terminal" evidence="1">
    <location>
        <begin position="302"/>
        <end position="499"/>
    </location>
</feature>
<dbReference type="GO" id="GO:0046819">
    <property type="term" value="P:protein secretion by the type V secretion system"/>
    <property type="evidence" value="ECO:0007669"/>
    <property type="project" value="TreeGrafter"/>
</dbReference>
<evidence type="ECO:0000313" key="2">
    <source>
        <dbReference type="EMBL" id="MBB5188392.1"/>
    </source>
</evidence>
<dbReference type="Gene3D" id="2.40.160.50">
    <property type="entry name" value="membrane protein fhac: a member of the omp85/tpsb transporter family"/>
    <property type="match status" value="1"/>
</dbReference>
<protein>
    <recommendedName>
        <fullName evidence="1">Haemolysin activator HlyB C-terminal domain-containing protein</fullName>
    </recommendedName>
</protein>
<dbReference type="InterPro" id="IPR005565">
    <property type="entry name" value="Hemolysn_activator_HlyB_C"/>
</dbReference>
<evidence type="ECO:0000313" key="3">
    <source>
        <dbReference type="Proteomes" id="UP000536640"/>
    </source>
</evidence>
<name>A0A840R7M3_9GAMM</name>
<dbReference type="GO" id="GO:0098046">
    <property type="term" value="C:type V protein secretion system complex"/>
    <property type="evidence" value="ECO:0007669"/>
    <property type="project" value="TreeGrafter"/>
</dbReference>
<gene>
    <name evidence="2" type="ORF">HNQ57_002674</name>
</gene>